<accession>A0AAD7GFF4</accession>
<comment type="caution">
    <text evidence="2">The sequence shown here is derived from an EMBL/GenBank/DDBJ whole genome shotgun (WGS) entry which is preliminary data.</text>
</comment>
<feature type="region of interest" description="Disordered" evidence="1">
    <location>
        <begin position="314"/>
        <end position="351"/>
    </location>
</feature>
<feature type="compositionally biased region" description="Polar residues" evidence="1">
    <location>
        <begin position="50"/>
        <end position="61"/>
    </location>
</feature>
<evidence type="ECO:0000313" key="3">
    <source>
        <dbReference type="Proteomes" id="UP001221757"/>
    </source>
</evidence>
<sequence>MSLRSLSSVLTVSSHKGLRLSPHPPRPSPTHVSDVEGAQRSRSGPECSASPRSPWNSNPHSQLGPHRFIQERAFLQCTREISNGLVILQSRGACAGTSANCPRTWLATRQSLQWEHEERARLMNREDRAAWQRFKGTLANARLAAGVRAQHSASPKRFRDPRRRSRAASLRGGCSDGADTRACVPQLRRGARTAQLKDAGECAGCRARAACGPVSAAVFLFARARPHPFPSVPLRLVPECAGTYSLCKTLSEPARQQRCKAGGQRNPNPAPSIQVHAVPIREYGHAVPIAARRVHLPAEVSGKFKPDGIHSLFRGPTGISRNTGNVIGPQGQLSTSGNPLTESRSGSRERT</sequence>
<evidence type="ECO:0000313" key="2">
    <source>
        <dbReference type="EMBL" id="KAJ7688626.1"/>
    </source>
</evidence>
<feature type="region of interest" description="Disordered" evidence="1">
    <location>
        <begin position="149"/>
        <end position="173"/>
    </location>
</feature>
<dbReference type="AlphaFoldDB" id="A0AAD7GFF4"/>
<dbReference type="Proteomes" id="UP001221757">
    <property type="component" value="Unassembled WGS sequence"/>
</dbReference>
<keyword evidence="3" id="KW-1185">Reference proteome</keyword>
<protein>
    <submittedName>
        <fullName evidence="2">Uncharacterized protein</fullName>
    </submittedName>
</protein>
<feature type="compositionally biased region" description="Polar residues" evidence="1">
    <location>
        <begin position="319"/>
        <end position="344"/>
    </location>
</feature>
<proteinExistence type="predicted"/>
<reference evidence="2" key="1">
    <citation type="submission" date="2023-03" db="EMBL/GenBank/DDBJ databases">
        <title>Massive genome expansion in bonnet fungi (Mycena s.s.) driven by repeated elements and novel gene families across ecological guilds.</title>
        <authorList>
            <consortium name="Lawrence Berkeley National Laboratory"/>
            <person name="Harder C.B."/>
            <person name="Miyauchi S."/>
            <person name="Viragh M."/>
            <person name="Kuo A."/>
            <person name="Thoen E."/>
            <person name="Andreopoulos B."/>
            <person name="Lu D."/>
            <person name="Skrede I."/>
            <person name="Drula E."/>
            <person name="Henrissat B."/>
            <person name="Morin E."/>
            <person name="Kohler A."/>
            <person name="Barry K."/>
            <person name="LaButti K."/>
            <person name="Morin E."/>
            <person name="Salamov A."/>
            <person name="Lipzen A."/>
            <person name="Mereny Z."/>
            <person name="Hegedus B."/>
            <person name="Baldrian P."/>
            <person name="Stursova M."/>
            <person name="Weitz H."/>
            <person name="Taylor A."/>
            <person name="Grigoriev I.V."/>
            <person name="Nagy L.G."/>
            <person name="Martin F."/>
            <person name="Kauserud H."/>
        </authorList>
    </citation>
    <scope>NUCLEOTIDE SEQUENCE</scope>
    <source>
        <strain evidence="2">CBHHK067</strain>
    </source>
</reference>
<evidence type="ECO:0000256" key="1">
    <source>
        <dbReference type="SAM" id="MobiDB-lite"/>
    </source>
</evidence>
<feature type="compositionally biased region" description="Basic residues" evidence="1">
    <location>
        <begin position="154"/>
        <end position="166"/>
    </location>
</feature>
<gene>
    <name evidence="2" type="ORF">B0H17DRAFT_1135592</name>
</gene>
<dbReference type="EMBL" id="JARKIE010000078">
    <property type="protein sequence ID" value="KAJ7688626.1"/>
    <property type="molecule type" value="Genomic_DNA"/>
</dbReference>
<feature type="region of interest" description="Disordered" evidence="1">
    <location>
        <begin position="14"/>
        <end position="64"/>
    </location>
</feature>
<organism evidence="2 3">
    <name type="scientific">Mycena rosella</name>
    <name type="common">Pink bonnet</name>
    <name type="synonym">Agaricus rosellus</name>
    <dbReference type="NCBI Taxonomy" id="1033263"/>
    <lineage>
        <taxon>Eukaryota</taxon>
        <taxon>Fungi</taxon>
        <taxon>Dikarya</taxon>
        <taxon>Basidiomycota</taxon>
        <taxon>Agaricomycotina</taxon>
        <taxon>Agaricomycetes</taxon>
        <taxon>Agaricomycetidae</taxon>
        <taxon>Agaricales</taxon>
        <taxon>Marasmiineae</taxon>
        <taxon>Mycenaceae</taxon>
        <taxon>Mycena</taxon>
    </lineage>
</organism>
<name>A0AAD7GFF4_MYCRO</name>